<feature type="transmembrane region" description="Helical" evidence="6">
    <location>
        <begin position="121"/>
        <end position="142"/>
    </location>
</feature>
<comment type="caution">
    <text evidence="7">The sequence shown here is derived from an EMBL/GenBank/DDBJ whole genome shotgun (WGS) entry which is preliminary data.</text>
</comment>
<evidence type="ECO:0000256" key="2">
    <source>
        <dbReference type="ARBA" id="ARBA00022475"/>
    </source>
</evidence>
<dbReference type="Proteomes" id="UP001597318">
    <property type="component" value="Unassembled WGS sequence"/>
</dbReference>
<feature type="transmembrane region" description="Helical" evidence="6">
    <location>
        <begin position="229"/>
        <end position="248"/>
    </location>
</feature>
<feature type="transmembrane region" description="Helical" evidence="6">
    <location>
        <begin position="47"/>
        <end position="66"/>
    </location>
</feature>
<feature type="transmembrane region" description="Helical" evidence="6">
    <location>
        <begin position="15"/>
        <end position="35"/>
    </location>
</feature>
<dbReference type="RefSeq" id="WP_247341966.1">
    <property type="nucleotide sequence ID" value="NZ_CP095550.1"/>
</dbReference>
<proteinExistence type="predicted"/>
<keyword evidence="8" id="KW-1185">Reference proteome</keyword>
<evidence type="ECO:0000313" key="8">
    <source>
        <dbReference type="Proteomes" id="UP001597318"/>
    </source>
</evidence>
<evidence type="ECO:0000313" key="7">
    <source>
        <dbReference type="EMBL" id="MFD2212675.1"/>
    </source>
</evidence>
<gene>
    <name evidence="7" type="ORF">ACFSKK_03005</name>
</gene>
<protein>
    <submittedName>
        <fullName evidence="7">Cytochrome c oxidase assembly protein</fullName>
    </submittedName>
</protein>
<organism evidence="7 8">
    <name type="scientific">Metabacillus endolithicus</name>
    <dbReference type="NCBI Taxonomy" id="1535204"/>
    <lineage>
        <taxon>Bacteria</taxon>
        <taxon>Bacillati</taxon>
        <taxon>Bacillota</taxon>
        <taxon>Bacilli</taxon>
        <taxon>Bacillales</taxon>
        <taxon>Bacillaceae</taxon>
        <taxon>Metabacillus</taxon>
    </lineage>
</organism>
<evidence type="ECO:0000256" key="6">
    <source>
        <dbReference type="SAM" id="Phobius"/>
    </source>
</evidence>
<feature type="transmembrane region" description="Helical" evidence="6">
    <location>
        <begin position="78"/>
        <end position="100"/>
    </location>
</feature>
<dbReference type="EMBL" id="JBHUIK010000001">
    <property type="protein sequence ID" value="MFD2212675.1"/>
    <property type="molecule type" value="Genomic_DNA"/>
</dbReference>
<evidence type="ECO:0000256" key="4">
    <source>
        <dbReference type="ARBA" id="ARBA00022989"/>
    </source>
</evidence>
<evidence type="ECO:0000256" key="1">
    <source>
        <dbReference type="ARBA" id="ARBA00004651"/>
    </source>
</evidence>
<dbReference type="Pfam" id="PF09678">
    <property type="entry name" value="Caa3_CtaG"/>
    <property type="match status" value="1"/>
</dbReference>
<keyword evidence="4 6" id="KW-1133">Transmembrane helix</keyword>
<sequence length="260" mass="29435">MNNNHHHHLTGTLDLYFIVGFCLLLFIYVLAAVYANHKKRKWPLYRTLFWILGILCAAISLIGPIANRAHFDFTFHMIGHLLLGMLSPLLLVLAAPISLMMRALSVTASRRLSRVLRSWPIRMISDPIASSLLNIGGLWILYLTDLYSLMHQNVFLHLIIHIHVFLAGYLFTSSMISFDPNPHKASFTYRTCVLIIALAGHGILSKLIYANPPASVSKVQAEKGAMLMYYGGDIIDLVLIYFLCLEWYKATRPRVTIIPT</sequence>
<comment type="subcellular location">
    <subcellularLocation>
        <location evidence="1">Cell membrane</location>
        <topology evidence="1">Multi-pass membrane protein</topology>
    </subcellularLocation>
</comment>
<evidence type="ECO:0000256" key="3">
    <source>
        <dbReference type="ARBA" id="ARBA00022692"/>
    </source>
</evidence>
<dbReference type="InterPro" id="IPR019108">
    <property type="entry name" value="Caa3_assmbl_CtaG-rel"/>
</dbReference>
<evidence type="ECO:0000256" key="5">
    <source>
        <dbReference type="ARBA" id="ARBA00023136"/>
    </source>
</evidence>
<accession>A0ABW5BT84</accession>
<keyword evidence="5 6" id="KW-0472">Membrane</keyword>
<keyword evidence="3 6" id="KW-0812">Transmembrane</keyword>
<name>A0ABW5BT84_9BACI</name>
<feature type="transmembrane region" description="Helical" evidence="6">
    <location>
        <begin position="154"/>
        <end position="175"/>
    </location>
</feature>
<feature type="transmembrane region" description="Helical" evidence="6">
    <location>
        <begin position="187"/>
        <end position="209"/>
    </location>
</feature>
<reference evidence="8" key="1">
    <citation type="journal article" date="2019" name="Int. J. Syst. Evol. Microbiol.">
        <title>The Global Catalogue of Microorganisms (GCM) 10K type strain sequencing project: providing services to taxonomists for standard genome sequencing and annotation.</title>
        <authorList>
            <consortium name="The Broad Institute Genomics Platform"/>
            <consortium name="The Broad Institute Genome Sequencing Center for Infectious Disease"/>
            <person name="Wu L."/>
            <person name="Ma J."/>
        </authorList>
    </citation>
    <scope>NUCLEOTIDE SEQUENCE [LARGE SCALE GENOMIC DNA]</scope>
    <source>
        <strain evidence="8">CGMCC 1.15474</strain>
    </source>
</reference>
<keyword evidence="2" id="KW-1003">Cell membrane</keyword>